<sequence length="261" mass="27221">MTAPVTEQDGRVLRVRISKGKHGTLSGEEMPEITDALTTLAGQDPTAPDSVGAILLFGDGDQFCTGGDVRGFVSADDRYAFVHHLADTFHEFLRPLASSPVPTVAAVKGWAAGAGMSVALAADLIVAGRSTRMRPAYPGIGFSPDGGMSWTLPRLVGAARARRILLSDEVLDAGTLAEYGIAADVVEDEEVVSTAEGLAHRLAQGPTAALGRIRGLLDRTWSSSLDDQLAAEADAIATSAAGPEATEGLTAFAEKRAPRFH</sequence>
<comment type="caution">
    <text evidence="2">The sequence shown here is derived from an EMBL/GenBank/DDBJ whole genome shotgun (WGS) entry which is preliminary data.</text>
</comment>
<dbReference type="RefSeq" id="WP_132432228.1">
    <property type="nucleotide sequence ID" value="NZ_SMFZ01000002.1"/>
</dbReference>
<dbReference type="AlphaFoldDB" id="A0A4R1HPC3"/>
<evidence type="ECO:0000313" key="3">
    <source>
        <dbReference type="Proteomes" id="UP000295560"/>
    </source>
</evidence>
<proteinExistence type="inferred from homology"/>
<dbReference type="InterPro" id="IPR014748">
    <property type="entry name" value="Enoyl-CoA_hydra_C"/>
</dbReference>
<dbReference type="PANTHER" id="PTHR43459">
    <property type="entry name" value="ENOYL-COA HYDRATASE"/>
    <property type="match status" value="1"/>
</dbReference>
<dbReference type="GO" id="GO:0016853">
    <property type="term" value="F:isomerase activity"/>
    <property type="evidence" value="ECO:0007669"/>
    <property type="project" value="UniProtKB-KW"/>
</dbReference>
<keyword evidence="3" id="KW-1185">Reference proteome</keyword>
<protein>
    <submittedName>
        <fullName evidence="2">2-(1,2-epoxy-1,2-dihydrophenyl)acetyl-CoA isomerase</fullName>
    </submittedName>
</protein>
<organism evidence="2 3">
    <name type="scientific">Pseudonocardia endophytica</name>
    <dbReference type="NCBI Taxonomy" id="401976"/>
    <lineage>
        <taxon>Bacteria</taxon>
        <taxon>Bacillati</taxon>
        <taxon>Actinomycetota</taxon>
        <taxon>Actinomycetes</taxon>
        <taxon>Pseudonocardiales</taxon>
        <taxon>Pseudonocardiaceae</taxon>
        <taxon>Pseudonocardia</taxon>
    </lineage>
</organism>
<dbReference type="InterPro" id="IPR029045">
    <property type="entry name" value="ClpP/crotonase-like_dom_sf"/>
</dbReference>
<dbReference type="EMBL" id="SMFZ01000002">
    <property type="protein sequence ID" value="TCK22993.1"/>
    <property type="molecule type" value="Genomic_DNA"/>
</dbReference>
<evidence type="ECO:0000313" key="2">
    <source>
        <dbReference type="EMBL" id="TCK22993.1"/>
    </source>
</evidence>
<comment type="similarity">
    <text evidence="1">Belongs to the enoyl-CoA hydratase/isomerase family.</text>
</comment>
<reference evidence="2 3" key="1">
    <citation type="submission" date="2019-03" db="EMBL/GenBank/DDBJ databases">
        <title>Sequencing the genomes of 1000 actinobacteria strains.</title>
        <authorList>
            <person name="Klenk H.-P."/>
        </authorList>
    </citation>
    <scope>NUCLEOTIDE SEQUENCE [LARGE SCALE GENOMIC DNA]</scope>
    <source>
        <strain evidence="2 3">DSM 44969</strain>
    </source>
</reference>
<dbReference type="Gene3D" id="3.90.226.10">
    <property type="entry name" value="2-enoyl-CoA Hydratase, Chain A, domain 1"/>
    <property type="match status" value="1"/>
</dbReference>
<dbReference type="PANTHER" id="PTHR43459:SF1">
    <property type="entry name" value="EG:BACN32G11.4 PROTEIN"/>
    <property type="match status" value="1"/>
</dbReference>
<dbReference type="OrthoDB" id="3473569at2"/>
<gene>
    <name evidence="2" type="ORF">EV378_7004</name>
</gene>
<evidence type="ECO:0000256" key="1">
    <source>
        <dbReference type="ARBA" id="ARBA00005254"/>
    </source>
</evidence>
<accession>A0A4R1HPC3</accession>
<keyword evidence="2" id="KW-0413">Isomerase</keyword>
<dbReference type="InterPro" id="IPR001753">
    <property type="entry name" value="Enoyl-CoA_hydra/iso"/>
</dbReference>
<dbReference type="Gene3D" id="1.10.12.10">
    <property type="entry name" value="Lyase 2-enoyl-coa Hydratase, Chain A, domain 2"/>
    <property type="match status" value="1"/>
</dbReference>
<dbReference type="CDD" id="cd06558">
    <property type="entry name" value="crotonase-like"/>
    <property type="match status" value="1"/>
</dbReference>
<dbReference type="Pfam" id="PF00378">
    <property type="entry name" value="ECH_1"/>
    <property type="match status" value="1"/>
</dbReference>
<name>A0A4R1HPC3_PSEEN</name>
<dbReference type="Proteomes" id="UP000295560">
    <property type="component" value="Unassembled WGS sequence"/>
</dbReference>
<dbReference type="SUPFAM" id="SSF52096">
    <property type="entry name" value="ClpP/crotonase"/>
    <property type="match status" value="1"/>
</dbReference>